<organism evidence="2 3">
    <name type="scientific">Streptomyces afghaniensis 772</name>
    <dbReference type="NCBI Taxonomy" id="1283301"/>
    <lineage>
        <taxon>Bacteria</taxon>
        <taxon>Bacillati</taxon>
        <taxon>Actinomycetota</taxon>
        <taxon>Actinomycetes</taxon>
        <taxon>Kitasatosporales</taxon>
        <taxon>Streptomycetaceae</taxon>
        <taxon>Streptomyces</taxon>
    </lineage>
</organism>
<gene>
    <name evidence="2" type="ORF">STAFG_8706</name>
</gene>
<accession>S4MD01</accession>
<evidence type="ECO:0000256" key="1">
    <source>
        <dbReference type="SAM" id="MobiDB-lite"/>
    </source>
</evidence>
<evidence type="ECO:0000313" key="2">
    <source>
        <dbReference type="EMBL" id="EPJ34246.1"/>
    </source>
</evidence>
<feature type="region of interest" description="Disordered" evidence="1">
    <location>
        <begin position="1"/>
        <end position="35"/>
    </location>
</feature>
<dbReference type="EMBL" id="AOPY01001708">
    <property type="protein sequence ID" value="EPJ34246.1"/>
    <property type="molecule type" value="Genomic_DNA"/>
</dbReference>
<dbReference type="Proteomes" id="UP000015001">
    <property type="component" value="Unassembled WGS sequence"/>
</dbReference>
<reference evidence="2 3" key="1">
    <citation type="submission" date="2013-02" db="EMBL/GenBank/DDBJ databases">
        <title>Draft Genome Sequence of Streptomyces afghaniensis, Which Produces Compounds of the Julimycin B-Complex.</title>
        <authorList>
            <person name="Gruening B.A."/>
            <person name="Praeg A."/>
            <person name="Erxleben A."/>
            <person name="Guenther S."/>
            <person name="Fiedler H.-P."/>
            <person name="Goodfellow M."/>
            <person name="Mueller M."/>
        </authorList>
    </citation>
    <scope>NUCLEOTIDE SEQUENCE [LARGE SCALE GENOMIC DNA]</scope>
    <source>
        <strain evidence="2 3">772</strain>
    </source>
</reference>
<sequence length="35" mass="4126">MRCGVCARPSEPPWSHGRRSWSCQSWRTPVRQPKD</sequence>
<evidence type="ECO:0000313" key="3">
    <source>
        <dbReference type="Proteomes" id="UP000015001"/>
    </source>
</evidence>
<dbReference type="AlphaFoldDB" id="S4MD01"/>
<protein>
    <submittedName>
        <fullName evidence="2">Uncharacterized protein</fullName>
    </submittedName>
</protein>
<keyword evidence="3" id="KW-1185">Reference proteome</keyword>
<proteinExistence type="predicted"/>
<comment type="caution">
    <text evidence="2">The sequence shown here is derived from an EMBL/GenBank/DDBJ whole genome shotgun (WGS) entry which is preliminary data.</text>
</comment>
<dbReference type="HOGENOM" id="CLU_3367528_0_0_11"/>
<name>S4MD01_9ACTN</name>